<gene>
    <name evidence="1" type="ORF">VQ7734_00517</name>
</gene>
<dbReference type="Proteomes" id="UP000184600">
    <property type="component" value="Unassembled WGS sequence"/>
</dbReference>
<protein>
    <recommendedName>
        <fullName evidence="3">Metal-binding protein (DUF2387)</fullName>
    </recommendedName>
</protein>
<proteinExistence type="predicted"/>
<name>A0A1M7YQA5_9VIBR</name>
<dbReference type="InterPro" id="IPR012658">
    <property type="entry name" value="YheV"/>
</dbReference>
<dbReference type="RefSeq" id="WP_073579712.1">
    <property type="nucleotide sequence ID" value="NZ_AP024897.1"/>
</dbReference>
<reference evidence="2" key="1">
    <citation type="submission" date="2016-12" db="EMBL/GenBank/DDBJ databases">
        <authorList>
            <person name="Rodrigo-Torres L."/>
            <person name="Arahal R.D."/>
            <person name="Lucena T."/>
        </authorList>
    </citation>
    <scope>NUCLEOTIDE SEQUENCE [LARGE SCALE GENOMIC DNA]</scope>
</reference>
<evidence type="ECO:0000313" key="1">
    <source>
        <dbReference type="EMBL" id="SHO54799.1"/>
    </source>
</evidence>
<dbReference type="STRING" id="1117707.VQ7734_00517"/>
<dbReference type="EMBL" id="FRFG01000008">
    <property type="protein sequence ID" value="SHO54799.1"/>
    <property type="molecule type" value="Genomic_DNA"/>
</dbReference>
<organism evidence="1 2">
    <name type="scientific">Vibrio quintilis</name>
    <dbReference type="NCBI Taxonomy" id="1117707"/>
    <lineage>
        <taxon>Bacteria</taxon>
        <taxon>Pseudomonadati</taxon>
        <taxon>Pseudomonadota</taxon>
        <taxon>Gammaproteobacteria</taxon>
        <taxon>Vibrionales</taxon>
        <taxon>Vibrionaceae</taxon>
        <taxon>Vibrio</taxon>
    </lineage>
</organism>
<dbReference type="NCBIfam" id="TIGR02443">
    <property type="entry name" value="YheV family putative zinc ribbon protein"/>
    <property type="match status" value="1"/>
</dbReference>
<sequence>MRQKKRFIAGANCPKCSGSDSLCWWVENNVEHVECVDCGFTEQRLPKGLDSKQRNQEQMIGIFKPE</sequence>
<keyword evidence="2" id="KW-1185">Reference proteome</keyword>
<dbReference type="OrthoDB" id="5881059at2"/>
<evidence type="ECO:0008006" key="3">
    <source>
        <dbReference type="Google" id="ProtNLM"/>
    </source>
</evidence>
<accession>A0A1M7YQA5</accession>
<evidence type="ECO:0000313" key="2">
    <source>
        <dbReference type="Proteomes" id="UP000184600"/>
    </source>
</evidence>
<dbReference type="AlphaFoldDB" id="A0A1M7YQA5"/>
<dbReference type="Pfam" id="PF09526">
    <property type="entry name" value="DUF2387"/>
    <property type="match status" value="1"/>
</dbReference>